<dbReference type="Gene3D" id="2.30.36.100">
    <property type="match status" value="1"/>
</dbReference>
<protein>
    <recommendedName>
        <fullName evidence="3">ATP-grasp domain-containing protein</fullName>
    </recommendedName>
</protein>
<dbReference type="PROSITE" id="PS50975">
    <property type="entry name" value="ATP_GRASP"/>
    <property type="match status" value="1"/>
</dbReference>
<comment type="cofactor">
    <cofactor evidence="1">
        <name>Mn(2+)</name>
        <dbReference type="ChEBI" id="CHEBI:29035"/>
    </cofactor>
</comment>
<dbReference type="InterPro" id="IPR011761">
    <property type="entry name" value="ATP-grasp"/>
</dbReference>
<comment type="caution">
    <text evidence="4">The sequence shown here is derived from an EMBL/GenBank/DDBJ whole genome shotgun (WGS) entry which is preliminary data.</text>
</comment>
<dbReference type="SUPFAM" id="SSF56059">
    <property type="entry name" value="Glutathione synthetase ATP-binding domain-like"/>
    <property type="match status" value="1"/>
</dbReference>
<accession>A0A133VC90</accession>
<keyword evidence="2" id="KW-0547">Nucleotide-binding</keyword>
<keyword evidence="5" id="KW-1185">Reference proteome</keyword>
<dbReference type="GO" id="GO:0046872">
    <property type="term" value="F:metal ion binding"/>
    <property type="evidence" value="ECO:0007669"/>
    <property type="project" value="InterPro"/>
</dbReference>
<gene>
    <name evidence="4" type="ORF">AKJ47_00925</name>
</gene>
<evidence type="ECO:0000256" key="2">
    <source>
        <dbReference type="PROSITE-ProRule" id="PRU00409"/>
    </source>
</evidence>
<dbReference type="Pfam" id="PF02655">
    <property type="entry name" value="ATP-grasp_3"/>
    <property type="match status" value="1"/>
</dbReference>
<evidence type="ECO:0000256" key="1">
    <source>
        <dbReference type="ARBA" id="ARBA00001936"/>
    </source>
</evidence>
<dbReference type="Gene3D" id="3.30.470.20">
    <property type="entry name" value="ATP-grasp fold, B domain"/>
    <property type="match status" value="1"/>
</dbReference>
<sequence length="383" mass="42596">MRVLILESISGLRQKIEPRLFPEGFAMLRAMTNEFSEAGFDVTSTLNRGIRDFEDWLNVDELLHNDELDSAIKPKPDAALIIAPDAEGELEQITNKLREKRIPVLGAKGSSIRISRDKWKTHNTLKQKVTQPTTWEIPPNAGESLVAKPRQGAGCEGIHLTSNRIHSPSGEMIFQEFIEGVHASSCLLTKGGESSVLSVNKQMITQNNHFKYWGGEIPFENEQMEAQIEFSRKAAEALDLDGYCGVDFVIGDVPYFMELNPRITTSFVGLAPILQANLGELLINTLIEDNSPLKPRLRGCSIIKIPRVLRNVKLDVDKLKKLKQIPEIISPPFAPNGRLAKGSPLFLAVGCDSNSRKAERKLESKIKRAISSLGVDLNAVDWH</sequence>
<reference evidence="4 5" key="1">
    <citation type="journal article" date="2016" name="Sci. Rep.">
        <title>Metabolic traits of an uncultured archaeal lineage -MSBL1- from brine pools of the Red Sea.</title>
        <authorList>
            <person name="Mwirichia R."/>
            <person name="Alam I."/>
            <person name="Rashid M."/>
            <person name="Vinu M."/>
            <person name="Ba-Alawi W."/>
            <person name="Anthony Kamau A."/>
            <person name="Kamanda Ngugi D."/>
            <person name="Goker M."/>
            <person name="Klenk H.P."/>
            <person name="Bajic V."/>
            <person name="Stingl U."/>
        </authorList>
    </citation>
    <scope>NUCLEOTIDE SEQUENCE [LARGE SCALE GENOMIC DNA]</scope>
    <source>
        <strain evidence="4">SCGC-AAA261G05</strain>
    </source>
</reference>
<feature type="domain" description="ATP-grasp" evidence="3">
    <location>
        <begin position="94"/>
        <end position="287"/>
    </location>
</feature>
<evidence type="ECO:0000259" key="3">
    <source>
        <dbReference type="PROSITE" id="PS50975"/>
    </source>
</evidence>
<dbReference type="InterPro" id="IPR003806">
    <property type="entry name" value="ATP-grasp_PylC-type"/>
</dbReference>
<dbReference type="PROSITE" id="PS00867">
    <property type="entry name" value="CPSASE_2"/>
    <property type="match status" value="1"/>
</dbReference>
<proteinExistence type="predicted"/>
<dbReference type="Proteomes" id="UP000070405">
    <property type="component" value="Unassembled WGS sequence"/>
</dbReference>
<dbReference type="InterPro" id="IPR005479">
    <property type="entry name" value="CPAse_ATP-bd"/>
</dbReference>
<dbReference type="AlphaFoldDB" id="A0A133VC90"/>
<dbReference type="Gene3D" id="3.40.50.11770">
    <property type="match status" value="1"/>
</dbReference>
<keyword evidence="2" id="KW-0067">ATP-binding</keyword>
<evidence type="ECO:0000313" key="4">
    <source>
        <dbReference type="EMBL" id="KXB04045.1"/>
    </source>
</evidence>
<organism evidence="4 5">
    <name type="scientific">candidate division MSBL1 archaeon SCGC-AAA261G05</name>
    <dbReference type="NCBI Taxonomy" id="1698276"/>
    <lineage>
        <taxon>Archaea</taxon>
        <taxon>Methanobacteriati</taxon>
        <taxon>Methanobacteriota</taxon>
        <taxon>candidate division MSBL1</taxon>
    </lineage>
</organism>
<evidence type="ECO:0000313" key="5">
    <source>
        <dbReference type="Proteomes" id="UP000070405"/>
    </source>
</evidence>
<dbReference type="EMBL" id="LHYA01000007">
    <property type="protein sequence ID" value="KXB04045.1"/>
    <property type="molecule type" value="Genomic_DNA"/>
</dbReference>
<dbReference type="GO" id="GO:0005524">
    <property type="term" value="F:ATP binding"/>
    <property type="evidence" value="ECO:0007669"/>
    <property type="project" value="UniProtKB-UniRule"/>
</dbReference>
<name>A0A133VC90_9EURY</name>